<name>A0A3B0UP00_9ZZZZ</name>
<dbReference type="InterPro" id="IPR022803">
    <property type="entry name" value="Ribosomal_uL5_dom_sf"/>
</dbReference>
<dbReference type="GO" id="GO:0003735">
    <property type="term" value="F:structural constituent of ribosome"/>
    <property type="evidence" value="ECO:0007669"/>
    <property type="project" value="InterPro"/>
</dbReference>
<organism evidence="6">
    <name type="scientific">hydrothermal vent metagenome</name>
    <dbReference type="NCBI Taxonomy" id="652676"/>
    <lineage>
        <taxon>unclassified sequences</taxon>
        <taxon>metagenomes</taxon>
        <taxon>ecological metagenomes</taxon>
    </lineage>
</organism>
<dbReference type="GO" id="GO:1990904">
    <property type="term" value="C:ribonucleoprotein complex"/>
    <property type="evidence" value="ECO:0007669"/>
    <property type="project" value="UniProtKB-KW"/>
</dbReference>
<feature type="domain" description="Large ribosomal subunit protein uL5 C-terminal" evidence="5">
    <location>
        <begin position="59"/>
        <end position="150"/>
    </location>
</feature>
<proteinExistence type="inferred from homology"/>
<evidence type="ECO:0000256" key="2">
    <source>
        <dbReference type="ARBA" id="ARBA00022980"/>
    </source>
</evidence>
<dbReference type="AlphaFoldDB" id="A0A3B0UP00"/>
<dbReference type="PIRSF" id="PIRSF002161">
    <property type="entry name" value="Ribosomal_L5"/>
    <property type="match status" value="1"/>
</dbReference>
<evidence type="ECO:0000256" key="3">
    <source>
        <dbReference type="ARBA" id="ARBA00023274"/>
    </source>
</evidence>
<dbReference type="InterPro" id="IPR031310">
    <property type="entry name" value="Ribosomal_uL5_N"/>
</dbReference>
<dbReference type="NCBIfam" id="NF000585">
    <property type="entry name" value="PRK00010.1"/>
    <property type="match status" value="1"/>
</dbReference>
<keyword evidence="2 6" id="KW-0689">Ribosomal protein</keyword>
<reference evidence="6" key="1">
    <citation type="submission" date="2018-06" db="EMBL/GenBank/DDBJ databases">
        <authorList>
            <person name="Zhirakovskaya E."/>
        </authorList>
    </citation>
    <scope>NUCLEOTIDE SEQUENCE</scope>
</reference>
<dbReference type="InterPro" id="IPR031309">
    <property type="entry name" value="Ribosomal_uL5_C"/>
</dbReference>
<dbReference type="GO" id="GO:0005840">
    <property type="term" value="C:ribosome"/>
    <property type="evidence" value="ECO:0007669"/>
    <property type="project" value="UniProtKB-KW"/>
</dbReference>
<dbReference type="Gene3D" id="3.30.1440.10">
    <property type="match status" value="1"/>
</dbReference>
<dbReference type="GO" id="GO:0006412">
    <property type="term" value="P:translation"/>
    <property type="evidence" value="ECO:0007669"/>
    <property type="project" value="InterPro"/>
</dbReference>
<evidence type="ECO:0000259" key="4">
    <source>
        <dbReference type="Pfam" id="PF00281"/>
    </source>
</evidence>
<dbReference type="Pfam" id="PF00281">
    <property type="entry name" value="Ribosomal_L5"/>
    <property type="match status" value="1"/>
</dbReference>
<keyword evidence="3" id="KW-0687">Ribonucleoprotein</keyword>
<dbReference type="InterPro" id="IPR020930">
    <property type="entry name" value="Ribosomal_uL5_bac-type"/>
</dbReference>
<dbReference type="EMBL" id="UOET01000446">
    <property type="protein sequence ID" value="VAW29933.1"/>
    <property type="molecule type" value="Genomic_DNA"/>
</dbReference>
<dbReference type="SUPFAM" id="SSF55282">
    <property type="entry name" value="RL5-like"/>
    <property type="match status" value="1"/>
</dbReference>
<evidence type="ECO:0000313" key="6">
    <source>
        <dbReference type="EMBL" id="VAW29933.1"/>
    </source>
</evidence>
<sequence length="159" mass="17537">MAAPRILKVVVSSGTGKKKDAKQIEFIADRLARITGQKPSARPARQSIASFKLREGDSVGLQVTLRGERMFDFLDKLIHVALPRTRDFRGLSAGSIDGMGNMTIGIREHTIFPEVADEDLKDIFGLAITIVTTAKTHEEAESFLRHIGIPMRVDEASKH</sequence>
<dbReference type="Pfam" id="PF00673">
    <property type="entry name" value="Ribosomal_L5_C"/>
    <property type="match status" value="1"/>
</dbReference>
<evidence type="ECO:0000256" key="1">
    <source>
        <dbReference type="ARBA" id="ARBA00008553"/>
    </source>
</evidence>
<feature type="domain" description="Large ribosomal subunit protein uL5 N-terminal" evidence="4">
    <location>
        <begin position="1"/>
        <end position="54"/>
    </location>
</feature>
<gene>
    <name evidence="6" type="ORF">MNBD_BACTEROID07-568</name>
</gene>
<dbReference type="FunFam" id="3.30.1440.10:FF:000001">
    <property type="entry name" value="50S ribosomal protein L5"/>
    <property type="match status" value="1"/>
</dbReference>
<dbReference type="PANTHER" id="PTHR11994">
    <property type="entry name" value="60S RIBOSOMAL PROTEIN L11-RELATED"/>
    <property type="match status" value="1"/>
</dbReference>
<evidence type="ECO:0000259" key="5">
    <source>
        <dbReference type="Pfam" id="PF00673"/>
    </source>
</evidence>
<comment type="similarity">
    <text evidence="1">Belongs to the universal ribosomal protein uL5 family.</text>
</comment>
<dbReference type="InterPro" id="IPR002132">
    <property type="entry name" value="Ribosomal_uL5"/>
</dbReference>
<protein>
    <submittedName>
        <fullName evidence="6">LSU ribosomal protein L5p (L11e)</fullName>
    </submittedName>
</protein>
<accession>A0A3B0UP00</accession>